<sequence>MNVRHALVFALASLTGSAVLGCGPSEEPYKAKPAVSGKKAALPAVPTLPQKQKKTPDGAFTIWGITHDLRSRVHFEDVNAKQVSIVGYIVKTNYADAPACSIHKTGKGDAPDCKAPIPTFAIADEKGETKDMIDVMGWASNFAQVFTLIEAIDKQPKGKEGEAKLADEFWGADLPNPIPNIGAKVKVTGTYSVTFTKASSGAAANPKYGIMTAEKIEFLEQAPEKAYLPGMKKKP</sequence>
<name>A0A4U1JKL7_9BACT</name>
<dbReference type="AlphaFoldDB" id="A0A4U1JKL7"/>
<dbReference type="RefSeq" id="WP_136927147.1">
    <property type="nucleotide sequence ID" value="NZ_SSMQ01000001.1"/>
</dbReference>
<comment type="caution">
    <text evidence="2">The sequence shown here is derived from an EMBL/GenBank/DDBJ whole genome shotgun (WGS) entry which is preliminary data.</text>
</comment>
<dbReference type="PROSITE" id="PS51257">
    <property type="entry name" value="PROKAR_LIPOPROTEIN"/>
    <property type="match status" value="1"/>
</dbReference>
<reference evidence="2 3" key="1">
    <citation type="submission" date="2019-04" db="EMBL/GenBank/DDBJ databases">
        <authorList>
            <person name="Li Y."/>
            <person name="Wang J."/>
        </authorList>
    </citation>
    <scope>NUCLEOTIDE SEQUENCE [LARGE SCALE GENOMIC DNA]</scope>
    <source>
        <strain evidence="2 3">DSM 14668</strain>
    </source>
</reference>
<evidence type="ECO:0000313" key="3">
    <source>
        <dbReference type="Proteomes" id="UP000309215"/>
    </source>
</evidence>
<evidence type="ECO:0000313" key="2">
    <source>
        <dbReference type="EMBL" id="TKD13331.1"/>
    </source>
</evidence>
<dbReference type="OrthoDB" id="5497152at2"/>
<keyword evidence="1" id="KW-0732">Signal</keyword>
<evidence type="ECO:0000256" key="1">
    <source>
        <dbReference type="SAM" id="SignalP"/>
    </source>
</evidence>
<organism evidence="2 3">
    <name type="scientific">Polyangium fumosum</name>
    <dbReference type="NCBI Taxonomy" id="889272"/>
    <lineage>
        <taxon>Bacteria</taxon>
        <taxon>Pseudomonadati</taxon>
        <taxon>Myxococcota</taxon>
        <taxon>Polyangia</taxon>
        <taxon>Polyangiales</taxon>
        <taxon>Polyangiaceae</taxon>
        <taxon>Polyangium</taxon>
    </lineage>
</organism>
<evidence type="ECO:0008006" key="4">
    <source>
        <dbReference type="Google" id="ProtNLM"/>
    </source>
</evidence>
<protein>
    <recommendedName>
        <fullName evidence="4">Lipoprotein</fullName>
    </recommendedName>
</protein>
<proteinExistence type="predicted"/>
<dbReference type="Proteomes" id="UP000309215">
    <property type="component" value="Unassembled WGS sequence"/>
</dbReference>
<feature type="signal peptide" evidence="1">
    <location>
        <begin position="1"/>
        <end position="20"/>
    </location>
</feature>
<accession>A0A4U1JKL7</accession>
<keyword evidence="3" id="KW-1185">Reference proteome</keyword>
<gene>
    <name evidence="2" type="ORF">E8A74_01935</name>
</gene>
<dbReference type="EMBL" id="SSMQ01000001">
    <property type="protein sequence ID" value="TKD13331.1"/>
    <property type="molecule type" value="Genomic_DNA"/>
</dbReference>
<feature type="chain" id="PRO_5020583660" description="Lipoprotein" evidence="1">
    <location>
        <begin position="21"/>
        <end position="235"/>
    </location>
</feature>